<proteinExistence type="predicted"/>
<dbReference type="EMBL" id="MHSA01000011">
    <property type="protein sequence ID" value="OHA34552.1"/>
    <property type="molecule type" value="Genomic_DNA"/>
</dbReference>
<dbReference type="Gene3D" id="2.40.70.10">
    <property type="entry name" value="Acid Proteases"/>
    <property type="match status" value="1"/>
</dbReference>
<sequence length="141" mass="15785">MKFEYTSVFGTNAKGRLLKRPLVELELIGKNKNIKALGLLDSGADTTLINLEYAKALDAVLDTERKKEFIGISGARIPCYLSSITLKVKHFDKPVAALVAFIDSPSVDILLGQEDFFEYFRVKFEKDHDVFELSPSPKTKS</sequence>
<dbReference type="CDD" id="cd00303">
    <property type="entry name" value="retropepsin_like"/>
    <property type="match status" value="1"/>
</dbReference>
<dbReference type="AlphaFoldDB" id="A0A1G2NGT2"/>
<gene>
    <name evidence="1" type="ORF">A2938_03305</name>
</gene>
<accession>A0A1G2NGT2</accession>
<evidence type="ECO:0000313" key="1">
    <source>
        <dbReference type="EMBL" id="OHA34552.1"/>
    </source>
</evidence>
<evidence type="ECO:0008006" key="3">
    <source>
        <dbReference type="Google" id="ProtNLM"/>
    </source>
</evidence>
<dbReference type="SUPFAM" id="SSF50630">
    <property type="entry name" value="Acid proteases"/>
    <property type="match status" value="1"/>
</dbReference>
<dbReference type="Proteomes" id="UP000177797">
    <property type="component" value="Unassembled WGS sequence"/>
</dbReference>
<organism evidence="1 2">
    <name type="scientific">Candidatus Taylorbacteria bacterium RIFCSPLOWO2_01_FULL_48_100</name>
    <dbReference type="NCBI Taxonomy" id="1802322"/>
    <lineage>
        <taxon>Bacteria</taxon>
        <taxon>Candidatus Tayloriibacteriota</taxon>
    </lineage>
</organism>
<comment type="caution">
    <text evidence="1">The sequence shown here is derived from an EMBL/GenBank/DDBJ whole genome shotgun (WGS) entry which is preliminary data.</text>
</comment>
<name>A0A1G2NGT2_9BACT</name>
<reference evidence="1 2" key="1">
    <citation type="journal article" date="2016" name="Nat. Commun.">
        <title>Thousands of microbial genomes shed light on interconnected biogeochemical processes in an aquifer system.</title>
        <authorList>
            <person name="Anantharaman K."/>
            <person name="Brown C.T."/>
            <person name="Hug L.A."/>
            <person name="Sharon I."/>
            <person name="Castelle C.J."/>
            <person name="Probst A.J."/>
            <person name="Thomas B.C."/>
            <person name="Singh A."/>
            <person name="Wilkins M.J."/>
            <person name="Karaoz U."/>
            <person name="Brodie E.L."/>
            <person name="Williams K.H."/>
            <person name="Hubbard S.S."/>
            <person name="Banfield J.F."/>
        </authorList>
    </citation>
    <scope>NUCLEOTIDE SEQUENCE [LARGE SCALE GENOMIC DNA]</scope>
</reference>
<protein>
    <recommendedName>
        <fullName evidence="3">Peptidase A2 domain-containing protein</fullName>
    </recommendedName>
</protein>
<evidence type="ECO:0000313" key="2">
    <source>
        <dbReference type="Proteomes" id="UP000177797"/>
    </source>
</evidence>
<dbReference type="InterPro" id="IPR021109">
    <property type="entry name" value="Peptidase_aspartic_dom_sf"/>
</dbReference>